<reference evidence="3 4" key="1">
    <citation type="submission" date="2019-10" db="EMBL/GenBank/DDBJ databases">
        <title>Draft whole-genome sequence of the purple nonsulfur photosynthetic bacterium Roseospira navarrensis DSM 15114.</title>
        <authorList>
            <person name="Kyndt J.A."/>
            <person name="Meyer T.E."/>
        </authorList>
    </citation>
    <scope>NUCLEOTIDE SEQUENCE [LARGE SCALE GENOMIC DNA]</scope>
    <source>
        <strain evidence="3 4">DSM 15114</strain>
    </source>
</reference>
<evidence type="ECO:0000259" key="2">
    <source>
        <dbReference type="Pfam" id="PF00561"/>
    </source>
</evidence>
<gene>
    <name evidence="3" type="ORF">GHC57_07205</name>
</gene>
<dbReference type="PRINTS" id="PR00111">
    <property type="entry name" value="ABHYDROLASE"/>
</dbReference>
<dbReference type="Proteomes" id="UP000434582">
    <property type="component" value="Unassembled WGS sequence"/>
</dbReference>
<dbReference type="InterPro" id="IPR000073">
    <property type="entry name" value="AB_hydrolase_1"/>
</dbReference>
<sequence>MALEFHENTLRIGETDVYHVTAGEGPPLLLLHGYPQTHRAWRAVAERLADRFTVILPDLPGYGRSRGPAPDPGNVAYSKRAMARTMVGLMAALGHETFHVAGHDRGGRVAYRLCLDHPRAVRRLAVVDILPTSDVWAMMTAKRALATHHWLFLAQPAPVPERMISADPALYIGHLLDRWVGRIRPLDPEDRAAYIAQFEDPAVVAATCADYRAGATVDWALDEADRRAGRRILCPTTVIWGTGYLADKMGQSPLTTWRNWCEQATETALPCGHFVMEEAPDACADALRAFMLGPADGDGMIA</sequence>
<dbReference type="InterPro" id="IPR000639">
    <property type="entry name" value="Epox_hydrolase-like"/>
</dbReference>
<evidence type="ECO:0000256" key="1">
    <source>
        <dbReference type="ARBA" id="ARBA00022801"/>
    </source>
</evidence>
<evidence type="ECO:0000313" key="3">
    <source>
        <dbReference type="EMBL" id="MQX36304.1"/>
    </source>
</evidence>
<proteinExistence type="predicted"/>
<dbReference type="EMBL" id="WIVE01000016">
    <property type="protein sequence ID" value="MQX36304.1"/>
    <property type="molecule type" value="Genomic_DNA"/>
</dbReference>
<name>A0A7X1ZE03_9PROT</name>
<dbReference type="OrthoDB" id="9812774at2"/>
<dbReference type="Gene3D" id="3.40.50.1820">
    <property type="entry name" value="alpha/beta hydrolase"/>
    <property type="match status" value="1"/>
</dbReference>
<evidence type="ECO:0000313" key="4">
    <source>
        <dbReference type="Proteomes" id="UP000434582"/>
    </source>
</evidence>
<dbReference type="Pfam" id="PF00561">
    <property type="entry name" value="Abhydrolase_1"/>
    <property type="match status" value="1"/>
</dbReference>
<keyword evidence="4" id="KW-1185">Reference proteome</keyword>
<dbReference type="GO" id="GO:0016787">
    <property type="term" value="F:hydrolase activity"/>
    <property type="evidence" value="ECO:0007669"/>
    <property type="project" value="UniProtKB-KW"/>
</dbReference>
<dbReference type="InterPro" id="IPR029058">
    <property type="entry name" value="AB_hydrolase_fold"/>
</dbReference>
<dbReference type="PANTHER" id="PTHR43329">
    <property type="entry name" value="EPOXIDE HYDROLASE"/>
    <property type="match status" value="1"/>
</dbReference>
<dbReference type="SUPFAM" id="SSF53474">
    <property type="entry name" value="alpha/beta-Hydrolases"/>
    <property type="match status" value="1"/>
</dbReference>
<dbReference type="PRINTS" id="PR00412">
    <property type="entry name" value="EPOXHYDRLASE"/>
</dbReference>
<organism evidence="3 4">
    <name type="scientific">Roseospira navarrensis</name>
    <dbReference type="NCBI Taxonomy" id="140058"/>
    <lineage>
        <taxon>Bacteria</taxon>
        <taxon>Pseudomonadati</taxon>
        <taxon>Pseudomonadota</taxon>
        <taxon>Alphaproteobacteria</taxon>
        <taxon>Rhodospirillales</taxon>
        <taxon>Rhodospirillaceae</taxon>
        <taxon>Roseospira</taxon>
    </lineage>
</organism>
<feature type="domain" description="AB hydrolase-1" evidence="2">
    <location>
        <begin position="26"/>
        <end position="280"/>
    </location>
</feature>
<accession>A0A7X1ZE03</accession>
<protein>
    <submittedName>
        <fullName evidence="3">Alpha/beta fold hydrolase</fullName>
    </submittedName>
</protein>
<keyword evidence="1 3" id="KW-0378">Hydrolase</keyword>
<comment type="caution">
    <text evidence="3">The sequence shown here is derived from an EMBL/GenBank/DDBJ whole genome shotgun (WGS) entry which is preliminary data.</text>
</comment>
<dbReference type="RefSeq" id="WP_153342670.1">
    <property type="nucleotide sequence ID" value="NZ_WIVE01000016.1"/>
</dbReference>
<dbReference type="AlphaFoldDB" id="A0A7X1ZE03"/>